<evidence type="ECO:0000313" key="2">
    <source>
        <dbReference type="Proteomes" id="UP000191144"/>
    </source>
</evidence>
<keyword evidence="2" id="KW-1185">Reference proteome</keyword>
<dbReference type="OrthoDB" id="10325852at2759"/>
<evidence type="ECO:0000313" key="1">
    <source>
        <dbReference type="EMBL" id="SCU84469.1"/>
    </source>
</evidence>
<dbReference type="EMBL" id="LT598479">
    <property type="protein sequence ID" value="SCU84469.1"/>
    <property type="molecule type" value="Genomic_DNA"/>
</dbReference>
<reference evidence="2" key="1">
    <citation type="submission" date="2016-03" db="EMBL/GenBank/DDBJ databases">
        <authorList>
            <person name="Devillers Hugo."/>
        </authorList>
    </citation>
    <scope>NUCLEOTIDE SEQUENCE [LARGE SCALE GENOMIC DNA]</scope>
</reference>
<sequence>MSNATSNPPVSLPCGKLYNLTISADTSAMEGWCCGQTALSGWDTRNDTLSHNFTAISCNYDQMLYIDNSTSAVDGYLCGLGYLSSNFTQVTSQTSSSAKIQMKWSHLVFFGSLLTALVI</sequence>
<accession>A0A1G4J3Y6</accession>
<name>A0A1G4J3Y6_9SACH</name>
<gene>
    <name evidence="1" type="ORF">LAME_0C09582G</name>
</gene>
<proteinExistence type="predicted"/>
<protein>
    <submittedName>
        <fullName evidence="1">LAME_0C09582g1_1</fullName>
    </submittedName>
</protein>
<dbReference type="AlphaFoldDB" id="A0A1G4J3Y6"/>
<dbReference type="Proteomes" id="UP000191144">
    <property type="component" value="Chromosome C"/>
</dbReference>
<organism evidence="1 2">
    <name type="scientific">Lachancea meyersii CBS 8951</name>
    <dbReference type="NCBI Taxonomy" id="1266667"/>
    <lineage>
        <taxon>Eukaryota</taxon>
        <taxon>Fungi</taxon>
        <taxon>Dikarya</taxon>
        <taxon>Ascomycota</taxon>
        <taxon>Saccharomycotina</taxon>
        <taxon>Saccharomycetes</taxon>
        <taxon>Saccharomycetales</taxon>
        <taxon>Saccharomycetaceae</taxon>
        <taxon>Lachancea</taxon>
    </lineage>
</organism>